<dbReference type="EMBL" id="UAVU01000006">
    <property type="protein sequence ID" value="SQC90945.1"/>
    <property type="molecule type" value="Genomic_DNA"/>
</dbReference>
<evidence type="ECO:0000313" key="1">
    <source>
        <dbReference type="EMBL" id="SQC90945.1"/>
    </source>
</evidence>
<name>A0A2X3J7V3_9ENTR</name>
<sequence>MFSETGSVFKRLVFGFMTNYINDKLWRPPSLLKRNID</sequence>
<organism evidence="1 2">
    <name type="scientific">Cedecea neteri</name>
    <dbReference type="NCBI Taxonomy" id="158822"/>
    <lineage>
        <taxon>Bacteria</taxon>
        <taxon>Pseudomonadati</taxon>
        <taxon>Pseudomonadota</taxon>
        <taxon>Gammaproteobacteria</taxon>
        <taxon>Enterobacterales</taxon>
        <taxon>Enterobacteriaceae</taxon>
        <taxon>Cedecea</taxon>
    </lineage>
</organism>
<gene>
    <name evidence="1" type="ORF">NCTC12120_04091</name>
</gene>
<protein>
    <submittedName>
        <fullName evidence="1">Uncharacterized protein</fullName>
    </submittedName>
</protein>
<dbReference type="Proteomes" id="UP000251197">
    <property type="component" value="Unassembled WGS sequence"/>
</dbReference>
<proteinExistence type="predicted"/>
<accession>A0A2X3J7V3</accession>
<dbReference type="AlphaFoldDB" id="A0A2X3J7V3"/>
<reference evidence="1 2" key="1">
    <citation type="submission" date="2018-06" db="EMBL/GenBank/DDBJ databases">
        <authorList>
            <consortium name="Pathogen Informatics"/>
            <person name="Doyle S."/>
        </authorList>
    </citation>
    <scope>NUCLEOTIDE SEQUENCE [LARGE SCALE GENOMIC DNA]</scope>
    <source>
        <strain evidence="1 2">NCTC12120</strain>
    </source>
</reference>
<evidence type="ECO:0000313" key="2">
    <source>
        <dbReference type="Proteomes" id="UP000251197"/>
    </source>
</evidence>